<dbReference type="EC" id="2.7.7.70" evidence="11"/>
<gene>
    <name evidence="14" type="primary">rfaE1</name>
    <name evidence="11" type="synonym">hldE</name>
    <name evidence="14" type="ORF">FYJ83_01985</name>
</gene>
<dbReference type="GO" id="GO:0033786">
    <property type="term" value="F:heptose-1-phosphate adenylyltransferase activity"/>
    <property type="evidence" value="ECO:0007669"/>
    <property type="project" value="UniProtKB-UniRule"/>
</dbReference>
<evidence type="ECO:0000256" key="11">
    <source>
        <dbReference type="HAMAP-Rule" id="MF_01603"/>
    </source>
</evidence>
<keyword evidence="7 11" id="KW-0067">ATP-binding</keyword>
<dbReference type="GO" id="GO:0033785">
    <property type="term" value="F:heptose 7-phosphate kinase activity"/>
    <property type="evidence" value="ECO:0007669"/>
    <property type="project" value="UniProtKB-UniRule"/>
</dbReference>
<dbReference type="RefSeq" id="WP_154438569.1">
    <property type="nucleotide sequence ID" value="NZ_VUNQ01000002.1"/>
</dbReference>
<accession>A0A6N7XR60</accession>
<keyword evidence="8 11" id="KW-0511">Multifunctional enzyme</keyword>
<dbReference type="InterPro" id="IPR011913">
    <property type="entry name" value="RfaE_dom_I"/>
</dbReference>
<keyword evidence="3 11" id="KW-0808">Transferase</keyword>
<evidence type="ECO:0000256" key="7">
    <source>
        <dbReference type="ARBA" id="ARBA00022840"/>
    </source>
</evidence>
<evidence type="ECO:0000259" key="12">
    <source>
        <dbReference type="Pfam" id="PF00294"/>
    </source>
</evidence>
<dbReference type="Gene3D" id="3.40.50.620">
    <property type="entry name" value="HUPs"/>
    <property type="match status" value="1"/>
</dbReference>
<comment type="pathway">
    <text evidence="11">Nucleotide-sugar biosynthesis; ADP-L-glycero-beta-D-manno-heptose biosynthesis; ADP-L-glycero-beta-D-manno-heptose from D-glycero-beta-D-manno-heptose 7-phosphate: step 1/4.</text>
</comment>
<dbReference type="PANTHER" id="PTHR46969">
    <property type="entry name" value="BIFUNCTIONAL PROTEIN HLDE"/>
    <property type="match status" value="1"/>
</dbReference>
<comment type="caution">
    <text evidence="14">The sequence shown here is derived from an EMBL/GenBank/DDBJ whole genome shotgun (WGS) entry which is preliminary data.</text>
</comment>
<dbReference type="InterPro" id="IPR004821">
    <property type="entry name" value="Cyt_trans-like"/>
</dbReference>
<dbReference type="SUPFAM" id="SSF52374">
    <property type="entry name" value="Nucleotidylyl transferase"/>
    <property type="match status" value="1"/>
</dbReference>
<dbReference type="EMBL" id="VUNQ01000002">
    <property type="protein sequence ID" value="MSU00237.1"/>
    <property type="molecule type" value="Genomic_DNA"/>
</dbReference>
<dbReference type="InterPro" id="IPR029056">
    <property type="entry name" value="Ribokinase-like"/>
</dbReference>
<keyword evidence="9 11" id="KW-0119">Carbohydrate metabolism</keyword>
<keyword evidence="6 11" id="KW-0418">Kinase</keyword>
<comment type="function">
    <text evidence="1 11">Catalyzes the phosphorylation of D-glycero-D-manno-heptose 7-phosphate at the C-1 position to selectively form D-glycero-beta-D-manno-heptose-1,7-bisphosphate.</text>
</comment>
<evidence type="ECO:0000256" key="10">
    <source>
        <dbReference type="ARBA" id="ARBA00047428"/>
    </source>
</evidence>
<evidence type="ECO:0000256" key="3">
    <source>
        <dbReference type="ARBA" id="ARBA00022679"/>
    </source>
</evidence>
<comment type="similarity">
    <text evidence="11">In the C-terminal section; belongs to the cytidylyltransferase family.</text>
</comment>
<dbReference type="NCBIfam" id="TIGR02199">
    <property type="entry name" value="rfaE_dom_II"/>
    <property type="match status" value="1"/>
</dbReference>
<name>A0A6N7XR60_9FIRM</name>
<dbReference type="Proteomes" id="UP000469523">
    <property type="component" value="Unassembled WGS sequence"/>
</dbReference>
<dbReference type="NCBIfam" id="TIGR00125">
    <property type="entry name" value="cyt_tran_rel"/>
    <property type="match status" value="1"/>
</dbReference>
<dbReference type="GO" id="GO:0016773">
    <property type="term" value="F:phosphotransferase activity, alcohol group as acceptor"/>
    <property type="evidence" value="ECO:0007669"/>
    <property type="project" value="InterPro"/>
</dbReference>
<dbReference type="GO" id="GO:0005524">
    <property type="term" value="F:ATP binding"/>
    <property type="evidence" value="ECO:0007669"/>
    <property type="project" value="UniProtKB-UniRule"/>
</dbReference>
<dbReference type="EC" id="2.7.1.167" evidence="11"/>
<feature type="domain" description="Carbohydrate kinase PfkB" evidence="12">
    <location>
        <begin position="13"/>
        <end position="310"/>
    </location>
</feature>
<evidence type="ECO:0000256" key="1">
    <source>
        <dbReference type="ARBA" id="ARBA00002319"/>
    </source>
</evidence>
<evidence type="ECO:0000256" key="9">
    <source>
        <dbReference type="ARBA" id="ARBA00023277"/>
    </source>
</evidence>
<dbReference type="CDD" id="cd01172">
    <property type="entry name" value="RfaE_like"/>
    <property type="match status" value="1"/>
</dbReference>
<dbReference type="GO" id="GO:0005829">
    <property type="term" value="C:cytosol"/>
    <property type="evidence" value="ECO:0007669"/>
    <property type="project" value="TreeGrafter"/>
</dbReference>
<evidence type="ECO:0000256" key="8">
    <source>
        <dbReference type="ARBA" id="ARBA00023268"/>
    </source>
</evidence>
<evidence type="ECO:0000256" key="2">
    <source>
        <dbReference type="ARBA" id="ARBA00003753"/>
    </source>
</evidence>
<dbReference type="FunFam" id="3.40.1190.20:FF:000002">
    <property type="entry name" value="Bifunctional protein HldE"/>
    <property type="match status" value="1"/>
</dbReference>
<comment type="catalytic activity">
    <reaction evidence="10 11">
        <text>D-glycero-beta-D-manno-heptose 1-phosphate + ATP + H(+) = ADP-D-glycero-beta-D-manno-heptose + diphosphate</text>
        <dbReference type="Rhea" id="RHEA:27465"/>
        <dbReference type="ChEBI" id="CHEBI:15378"/>
        <dbReference type="ChEBI" id="CHEBI:30616"/>
        <dbReference type="ChEBI" id="CHEBI:33019"/>
        <dbReference type="ChEBI" id="CHEBI:59967"/>
        <dbReference type="ChEBI" id="CHEBI:61593"/>
        <dbReference type="EC" id="2.7.7.70"/>
    </reaction>
</comment>
<comment type="catalytic activity">
    <reaction evidence="11">
        <text>D-glycero-beta-D-manno-heptose 7-phosphate + ATP = D-glycero-beta-D-manno-heptose 1,7-bisphosphate + ADP + H(+)</text>
        <dbReference type="Rhea" id="RHEA:27473"/>
        <dbReference type="ChEBI" id="CHEBI:15378"/>
        <dbReference type="ChEBI" id="CHEBI:30616"/>
        <dbReference type="ChEBI" id="CHEBI:60204"/>
        <dbReference type="ChEBI" id="CHEBI:60208"/>
        <dbReference type="ChEBI" id="CHEBI:456216"/>
        <dbReference type="EC" id="2.7.1.167"/>
    </reaction>
</comment>
<feature type="active site" evidence="11">
    <location>
        <position position="272"/>
    </location>
</feature>
<dbReference type="InterPro" id="IPR023030">
    <property type="entry name" value="Bifunc_HldE"/>
</dbReference>
<comment type="subunit">
    <text evidence="11">Homodimer.</text>
</comment>
<dbReference type="InterPro" id="IPR014729">
    <property type="entry name" value="Rossmann-like_a/b/a_fold"/>
</dbReference>
<dbReference type="AlphaFoldDB" id="A0A6N7XR60"/>
<feature type="binding site" evidence="11">
    <location>
        <begin position="202"/>
        <end position="205"/>
    </location>
    <ligand>
        <name>ATP</name>
        <dbReference type="ChEBI" id="CHEBI:30616"/>
    </ligand>
</feature>
<dbReference type="Pfam" id="PF00294">
    <property type="entry name" value="PfkB"/>
    <property type="match status" value="1"/>
</dbReference>
<sequence>MKSYVNLRNSTSKILVIGDVMLDQYYSGYVTRISPESPVPVFSYKDNYYRLGGAANVAANLVSICGQVFLMSVIGNDMYGSIFKDILKESNIDYRFIVSDEERTTTVKTRLLAQNNQQMIRIDRENNEEININLKTILLEKLESNIKEFDIVLVSDYLKGLLTQDLLQDIIQICNENKKKVLIDIKGSNLDKYKGAYLLKPNNKELEDILNCKISNDNELVEAAKKLKMLSKTNAILVTRGEKGMVLIDGDDNINHIPTMAREVFDVTGAGDTVLSYLGASIANDMSLYDSAVIANAAAGIKVGKVGTSIVKLGEVEAYFNNSSDSIKKLVTLEEYLNIKKEHLNKTVVFTNGCFDILHVGHVRYLKQAAELGDVLIVGVNSDRSIKNLKGEKRPIVCEKDRIEMLANLNFIDYLVVFDEDTPYELIKIIEPDLLVKGGDYSIEDVVGKDIVEGKGGKVILIPLVEGISTSNIVETILSTYE</sequence>
<evidence type="ECO:0000256" key="6">
    <source>
        <dbReference type="ARBA" id="ARBA00022777"/>
    </source>
</evidence>
<dbReference type="InterPro" id="IPR011611">
    <property type="entry name" value="PfkB_dom"/>
</dbReference>
<dbReference type="GO" id="GO:0097171">
    <property type="term" value="P:ADP-L-glycero-beta-D-manno-heptose biosynthetic process"/>
    <property type="evidence" value="ECO:0007669"/>
    <property type="project" value="UniProtKB-UniPathway"/>
</dbReference>
<evidence type="ECO:0000313" key="15">
    <source>
        <dbReference type="Proteomes" id="UP000469523"/>
    </source>
</evidence>
<comment type="function">
    <text evidence="2 11">Catalyzes the ADP transfer from ATP to D-glycero-beta-D-manno-heptose 1-phosphate, yielding ADP-D-glycero-beta-D-manno-heptose.</text>
</comment>
<comment type="similarity">
    <text evidence="11">In the N-terminal section; belongs to the carbohydrate kinase PfkB family.</text>
</comment>
<protein>
    <recommendedName>
        <fullName evidence="11">Bifunctional protein HldE</fullName>
    </recommendedName>
    <domain>
        <recommendedName>
            <fullName evidence="11">D-beta-D-heptose 7-phosphate kinase</fullName>
            <ecNumber evidence="11">2.7.1.167</ecNumber>
        </recommendedName>
        <alternativeName>
            <fullName evidence="11">D-beta-D-heptose 7-phosphotransferase</fullName>
        </alternativeName>
        <alternativeName>
            <fullName evidence="11">D-glycero-beta-D-manno-heptose-7-phosphate kinase</fullName>
        </alternativeName>
    </domain>
    <domain>
        <recommendedName>
            <fullName evidence="11">D-beta-D-heptose 1-phosphate adenylyltransferase</fullName>
            <ecNumber evidence="11">2.7.7.70</ecNumber>
        </recommendedName>
        <alternativeName>
            <fullName evidence="11">D-glycero-beta-D-manno-heptose 1-phosphate adenylyltransferase</fullName>
        </alternativeName>
    </domain>
</protein>
<evidence type="ECO:0000256" key="5">
    <source>
        <dbReference type="ARBA" id="ARBA00022741"/>
    </source>
</evidence>
<keyword evidence="15" id="KW-1185">Reference proteome</keyword>
<dbReference type="UniPathway" id="UPA00356">
    <property type="reaction ID" value="UER00437"/>
</dbReference>
<dbReference type="PANTHER" id="PTHR46969:SF1">
    <property type="entry name" value="BIFUNCTIONAL PROTEIN HLDE"/>
    <property type="match status" value="1"/>
</dbReference>
<dbReference type="Pfam" id="PF01467">
    <property type="entry name" value="CTP_transf_like"/>
    <property type="match status" value="1"/>
</dbReference>
<dbReference type="Gene3D" id="3.40.1190.20">
    <property type="match status" value="1"/>
</dbReference>
<dbReference type="InterPro" id="IPR011914">
    <property type="entry name" value="RfaE_dom_II"/>
</dbReference>
<dbReference type="HAMAP" id="MF_01603">
    <property type="entry name" value="HldE"/>
    <property type="match status" value="1"/>
</dbReference>
<evidence type="ECO:0000313" key="14">
    <source>
        <dbReference type="EMBL" id="MSU00237.1"/>
    </source>
</evidence>
<dbReference type="SUPFAM" id="SSF53613">
    <property type="entry name" value="Ribokinase-like"/>
    <property type="match status" value="1"/>
</dbReference>
<evidence type="ECO:0000259" key="13">
    <source>
        <dbReference type="Pfam" id="PF01467"/>
    </source>
</evidence>
<feature type="region of interest" description="Ribokinase" evidence="11">
    <location>
        <begin position="1"/>
        <end position="326"/>
    </location>
</feature>
<evidence type="ECO:0000256" key="4">
    <source>
        <dbReference type="ARBA" id="ARBA00022695"/>
    </source>
</evidence>
<feature type="region of interest" description="Cytidylyltransferase" evidence="11">
    <location>
        <begin position="350"/>
        <end position="482"/>
    </location>
</feature>
<keyword evidence="5 11" id="KW-0547">Nucleotide-binding</keyword>
<comment type="pathway">
    <text evidence="11">Nucleotide-sugar biosynthesis; ADP-L-glycero-beta-D-manno-heptose biosynthesis; ADP-L-glycero-beta-D-manno-heptose from D-glycero-beta-D-manno-heptose 7-phosphate: step 3/4.</text>
</comment>
<keyword evidence="4 11" id="KW-0548">Nucleotidyltransferase</keyword>
<organism evidence="14 15">
    <name type="scientific">Tissierella pigra</name>
    <dbReference type="NCBI Taxonomy" id="2607614"/>
    <lineage>
        <taxon>Bacteria</taxon>
        <taxon>Bacillati</taxon>
        <taxon>Bacillota</taxon>
        <taxon>Tissierellia</taxon>
        <taxon>Tissierellales</taxon>
        <taxon>Tissierellaceae</taxon>
        <taxon>Tissierella</taxon>
    </lineage>
</organism>
<feature type="domain" description="Cytidyltransferase-like" evidence="13">
    <location>
        <begin position="350"/>
        <end position="474"/>
    </location>
</feature>
<reference evidence="14 15" key="1">
    <citation type="submission" date="2019-09" db="EMBL/GenBank/DDBJ databases">
        <title>In-depth cultivation of the pig gut microbiome towards novel bacterial diversity and tailored functional studies.</title>
        <authorList>
            <person name="Wylensek D."/>
            <person name="Hitch T.C.A."/>
            <person name="Clavel T."/>
        </authorList>
    </citation>
    <scope>NUCLEOTIDE SEQUENCE [LARGE SCALE GENOMIC DNA]</scope>
    <source>
        <strain evidence="14 15">WCA3-693-APC-4?</strain>
    </source>
</reference>
<proteinExistence type="inferred from homology"/>
<dbReference type="NCBIfam" id="TIGR02198">
    <property type="entry name" value="rfaE_dom_I"/>
    <property type="match status" value="1"/>
</dbReference>